<gene>
    <name evidence="2" type="ORF">VP01_1660g10</name>
</gene>
<name>A0A0L6VGC1_9BASI</name>
<dbReference type="VEuPathDB" id="FungiDB:VP01_1660g10"/>
<protein>
    <submittedName>
        <fullName evidence="2">Uncharacterized protein</fullName>
    </submittedName>
</protein>
<comment type="caution">
    <text evidence="2">The sequence shown here is derived from an EMBL/GenBank/DDBJ whole genome shotgun (WGS) entry which is preliminary data.</text>
</comment>
<dbReference type="PANTHER" id="PTHR46579:SF1">
    <property type="entry name" value="F5_8 TYPE C DOMAIN-CONTAINING PROTEIN"/>
    <property type="match status" value="1"/>
</dbReference>
<dbReference type="OrthoDB" id="3248986at2759"/>
<accession>A0A0L6VGC1</accession>
<dbReference type="EMBL" id="LAVV01006460">
    <property type="protein sequence ID" value="KNZ59798.1"/>
    <property type="molecule type" value="Genomic_DNA"/>
</dbReference>
<evidence type="ECO:0000256" key="1">
    <source>
        <dbReference type="SAM" id="MobiDB-lite"/>
    </source>
</evidence>
<evidence type="ECO:0000313" key="2">
    <source>
        <dbReference type="EMBL" id="KNZ59798.1"/>
    </source>
</evidence>
<sequence length="781" mass="88478">MKTPKGDQRNPDFDMIEVDLSLCATPDNPEDDIYAFSLTHAEPVISHISLLATMLSLLGDSSHSTSSWFLKSARDLLKNVISNPIGALTTRQLHYQEEKAIKLLPTDICTVIKWLQIDPLLVQLVCCPKCFALYLHNSDTPQHCVHQSFPSLEEDESATSNSPDNTDPGPEICGAELLQSTKNGLTPVRMLLTFNIRKYGGSFSDPMAPSSQAKLVISHLGCLWMVSIPTAVDKLESIATRMCSYCLLEKSKINNLNPQTWPMRTTTDHKHWAIHSRDAQDQNTRKKILKKQGVRYSVMLELPYWDIIKYHVVDSMHNLLLGLLKWHCQRFWCMADIDDEESPKAIPTTELMDLLAEVSSIHPAPNAPASPGRIETESTSTGVPLDRTEFRSNESSDDTFLPSLGDEGWGGPWTPPRDGKIILDRDMLLFINRLLPRIRVPTSIKRAIPILGKASFGRLKADEWRNLFTIQLPLTLPVYWAEGGSTGRSLFCNFAHLVSSVNLALKRSISSNEVSQYRYHNLEYLKSSLILFPKVTLVPNHHMSVHLADCLDKFGPSRGWWSFSMERLMGSILKSSHNNRLGQLEISFLVNFCRVGNLQALITQSDKFPPKLHPFLHQLQALYFKNLLSPPRNLIESKYFLPLDSVIEKHVTYSVDDLTYCNFDNNLSNSLIALKSSCEIQYGVILKIFTHMRALPDQSNPLDTWLVIHPLVSFDTSSKSNPFLKLEQFQLRLALRTIDRKNKHLIHISEVLAQCAWIKYRALEISPHKIQESIALVVLDR</sequence>
<proteinExistence type="predicted"/>
<dbReference type="Proteomes" id="UP000037035">
    <property type="component" value="Unassembled WGS sequence"/>
</dbReference>
<dbReference type="AlphaFoldDB" id="A0A0L6VGC1"/>
<organism evidence="2 3">
    <name type="scientific">Puccinia sorghi</name>
    <dbReference type="NCBI Taxonomy" id="27349"/>
    <lineage>
        <taxon>Eukaryota</taxon>
        <taxon>Fungi</taxon>
        <taxon>Dikarya</taxon>
        <taxon>Basidiomycota</taxon>
        <taxon>Pucciniomycotina</taxon>
        <taxon>Pucciniomycetes</taxon>
        <taxon>Pucciniales</taxon>
        <taxon>Pucciniaceae</taxon>
        <taxon>Puccinia</taxon>
    </lineage>
</organism>
<keyword evidence="3" id="KW-1185">Reference proteome</keyword>
<evidence type="ECO:0000313" key="3">
    <source>
        <dbReference type="Proteomes" id="UP000037035"/>
    </source>
</evidence>
<dbReference type="STRING" id="27349.A0A0L6VGC1"/>
<reference evidence="2 3" key="1">
    <citation type="submission" date="2015-08" db="EMBL/GenBank/DDBJ databases">
        <title>Next Generation Sequencing and Analysis of the Genome of Puccinia sorghi L Schw, the Causal Agent of Maize Common Rust.</title>
        <authorList>
            <person name="Rochi L."/>
            <person name="Burguener G."/>
            <person name="Darino M."/>
            <person name="Turjanski A."/>
            <person name="Kreff E."/>
            <person name="Dieguez M.J."/>
            <person name="Sacco F."/>
        </authorList>
    </citation>
    <scope>NUCLEOTIDE SEQUENCE [LARGE SCALE GENOMIC DNA]</scope>
    <source>
        <strain evidence="2 3">RO10H11247</strain>
    </source>
</reference>
<feature type="region of interest" description="Disordered" evidence="1">
    <location>
        <begin position="362"/>
        <end position="397"/>
    </location>
</feature>
<dbReference type="PANTHER" id="PTHR46579">
    <property type="entry name" value="F5/8 TYPE C DOMAIN-CONTAINING PROTEIN-RELATED"/>
    <property type="match status" value="1"/>
</dbReference>